<feature type="domain" description="Heterokaryon incompatibility" evidence="1">
    <location>
        <begin position="40"/>
        <end position="235"/>
    </location>
</feature>
<dbReference type="OrthoDB" id="3553147at2759"/>
<dbReference type="EMBL" id="JAGTJS010000005">
    <property type="protein sequence ID" value="KAH7267942.1"/>
    <property type="molecule type" value="Genomic_DNA"/>
</dbReference>
<dbReference type="PANTHER" id="PTHR24148">
    <property type="entry name" value="ANKYRIN REPEAT DOMAIN-CONTAINING PROTEIN 39 HOMOLOG-RELATED"/>
    <property type="match status" value="1"/>
</dbReference>
<reference evidence="2" key="1">
    <citation type="journal article" date="2021" name="Nat. Commun.">
        <title>Genetic determinants of endophytism in the Arabidopsis root mycobiome.</title>
        <authorList>
            <person name="Mesny F."/>
            <person name="Miyauchi S."/>
            <person name="Thiergart T."/>
            <person name="Pickel B."/>
            <person name="Atanasova L."/>
            <person name="Karlsson M."/>
            <person name="Huettel B."/>
            <person name="Barry K.W."/>
            <person name="Haridas S."/>
            <person name="Chen C."/>
            <person name="Bauer D."/>
            <person name="Andreopoulos W."/>
            <person name="Pangilinan J."/>
            <person name="LaButti K."/>
            <person name="Riley R."/>
            <person name="Lipzen A."/>
            <person name="Clum A."/>
            <person name="Drula E."/>
            <person name="Henrissat B."/>
            <person name="Kohler A."/>
            <person name="Grigoriev I.V."/>
            <person name="Martin F.M."/>
            <person name="Hacquard S."/>
        </authorList>
    </citation>
    <scope>NUCLEOTIDE SEQUENCE</scope>
    <source>
        <strain evidence="2">FSSC 5 MPI-SDFR-AT-0091</strain>
    </source>
</reference>
<protein>
    <submittedName>
        <fullName evidence="2">Heterokaryon incompatibility protein-domain-containing protein</fullName>
    </submittedName>
</protein>
<dbReference type="PANTHER" id="PTHR24148:SF82">
    <property type="entry name" value="HETEROKARYON INCOMPATIBILITY DOMAIN-CONTAINING PROTEIN"/>
    <property type="match status" value="1"/>
</dbReference>
<evidence type="ECO:0000313" key="2">
    <source>
        <dbReference type="EMBL" id="KAH7267942.1"/>
    </source>
</evidence>
<name>A0A9P9KT12_FUSSL</name>
<keyword evidence="3" id="KW-1185">Reference proteome</keyword>
<dbReference type="InterPro" id="IPR010730">
    <property type="entry name" value="HET"/>
</dbReference>
<dbReference type="InterPro" id="IPR052895">
    <property type="entry name" value="HetReg/Transcr_Mod"/>
</dbReference>
<comment type="caution">
    <text evidence="2">The sequence shown here is derived from an EMBL/GenBank/DDBJ whole genome shotgun (WGS) entry which is preliminary data.</text>
</comment>
<evidence type="ECO:0000259" key="1">
    <source>
        <dbReference type="Pfam" id="PF06985"/>
    </source>
</evidence>
<proteinExistence type="predicted"/>
<accession>A0A9P9KT12</accession>
<gene>
    <name evidence="2" type="ORF">B0J15DRAFT_577712</name>
</gene>
<evidence type="ECO:0000313" key="3">
    <source>
        <dbReference type="Proteomes" id="UP000736672"/>
    </source>
</evidence>
<dbReference type="AlphaFoldDB" id="A0A9P9KT12"/>
<sequence length="686" mass="78600">MYTKLRNDRQIRLMTLNAGQAGDSISCSLRRVNLSKSLKFEALSYEWKQAHGLTSITCNGTPRPVTHNLALALRALRLSSSPRVLWVDAVCINQEDPEEKAKQIPLMREIYASATSVLTWLGPDFPGAKEAFDILPYLSLVGIERHSTGKPDTEKIEDIMAASLTERPKHGSIIQTQGDFMFFTHDRDSVMWRTIRRHPELDDDVLFRFHDRKAWNAIDQLFCNTYFERSWIIQEVAVAEMVYVLCGSYILPWDIFRMAYEGRSKLLFQRFRSPLADEFPSLVPCVRDARLRYPNSDETRCQDLATVLTSFSYSKQMDPRDMVYAALGLITLQSPCADIVPDYSKSTEDVFYEASCQIIRSRKDLCLWSCKTLMSRRSMPSLPSWVPEWTMKPCEEALEFASPPFSRSLPGNPFLYNRRLFVDGHLLDVVDATFSFDHDLGEFKLVWELDQWLRKHGKSIFGAYSAGLLDSSMTPTPSQGTTVEASQLLRDNADIPLCVAEVFRNIKPDNQYPLPYRMLNIEAMWSTLTAIFKRRIKRPRPPGYRLFLALLYIYPQLVRAREPIGHRLPHSFNSWIVAAILLLAQGEQTKLLQEIFSNHFEMNDSFHGIRDSFFVTNKGYFGRAPAETVKRGQVVAVLGGAYVPYLWQKQNDHYQLISHAVPGWDTRAGGIKQDISLHQNNTTAMQ</sequence>
<dbReference type="Pfam" id="PF06985">
    <property type="entry name" value="HET"/>
    <property type="match status" value="1"/>
</dbReference>
<dbReference type="Proteomes" id="UP000736672">
    <property type="component" value="Unassembled WGS sequence"/>
</dbReference>
<organism evidence="2 3">
    <name type="scientific">Fusarium solani</name>
    <name type="common">Filamentous fungus</name>
    <dbReference type="NCBI Taxonomy" id="169388"/>
    <lineage>
        <taxon>Eukaryota</taxon>
        <taxon>Fungi</taxon>
        <taxon>Dikarya</taxon>
        <taxon>Ascomycota</taxon>
        <taxon>Pezizomycotina</taxon>
        <taxon>Sordariomycetes</taxon>
        <taxon>Hypocreomycetidae</taxon>
        <taxon>Hypocreales</taxon>
        <taxon>Nectriaceae</taxon>
        <taxon>Fusarium</taxon>
        <taxon>Fusarium solani species complex</taxon>
    </lineage>
</organism>